<evidence type="ECO:0000313" key="3">
    <source>
        <dbReference type="Proteomes" id="UP000823631"/>
    </source>
</evidence>
<dbReference type="Proteomes" id="UP000823631">
    <property type="component" value="Unassembled WGS sequence"/>
</dbReference>
<reference evidence="2" key="2">
    <citation type="journal article" date="2021" name="PeerJ">
        <title>Extensive microbial diversity within the chicken gut microbiome revealed by metagenomics and culture.</title>
        <authorList>
            <person name="Gilroy R."/>
            <person name="Ravi A."/>
            <person name="Getino M."/>
            <person name="Pursley I."/>
            <person name="Horton D.L."/>
            <person name="Alikhan N.F."/>
            <person name="Baker D."/>
            <person name="Gharbi K."/>
            <person name="Hall N."/>
            <person name="Watson M."/>
            <person name="Adriaenssens E.M."/>
            <person name="Foster-Nyarko E."/>
            <person name="Jarju S."/>
            <person name="Secka A."/>
            <person name="Antonio M."/>
            <person name="Oren A."/>
            <person name="Chaudhuri R.R."/>
            <person name="La Ragione R."/>
            <person name="Hildebrand F."/>
            <person name="Pallen M.J."/>
        </authorList>
    </citation>
    <scope>NUCLEOTIDE SEQUENCE</scope>
    <source>
        <strain evidence="2">17213</strain>
    </source>
</reference>
<accession>A0A9D9DBG5</accession>
<dbReference type="EMBL" id="JADINH010000024">
    <property type="protein sequence ID" value="MBO8415036.1"/>
    <property type="molecule type" value="Genomic_DNA"/>
</dbReference>
<gene>
    <name evidence="2" type="ORF">IAB19_01480</name>
</gene>
<proteinExistence type="predicted"/>
<organism evidence="2 3">
    <name type="scientific">Candidatus Avisuccinivibrio stercorigallinarum</name>
    <dbReference type="NCBI Taxonomy" id="2840704"/>
    <lineage>
        <taxon>Bacteria</taxon>
        <taxon>Pseudomonadati</taxon>
        <taxon>Pseudomonadota</taxon>
        <taxon>Gammaproteobacteria</taxon>
        <taxon>Aeromonadales</taxon>
        <taxon>Succinivibrionaceae</taxon>
        <taxon>Succinivibrionaceae incertae sedis</taxon>
        <taxon>Candidatus Avisuccinivibrio</taxon>
    </lineage>
</organism>
<evidence type="ECO:0000256" key="1">
    <source>
        <dbReference type="SAM" id="Phobius"/>
    </source>
</evidence>
<keyword evidence="1" id="KW-1133">Transmembrane helix</keyword>
<keyword evidence="1" id="KW-0812">Transmembrane</keyword>
<reference evidence="2" key="1">
    <citation type="submission" date="2020-10" db="EMBL/GenBank/DDBJ databases">
        <authorList>
            <person name="Gilroy R."/>
        </authorList>
    </citation>
    <scope>NUCLEOTIDE SEQUENCE</scope>
    <source>
        <strain evidence="2">17213</strain>
    </source>
</reference>
<comment type="caution">
    <text evidence="2">The sequence shown here is derived from an EMBL/GenBank/DDBJ whole genome shotgun (WGS) entry which is preliminary data.</text>
</comment>
<feature type="transmembrane region" description="Helical" evidence="1">
    <location>
        <begin position="30"/>
        <end position="48"/>
    </location>
</feature>
<keyword evidence="1" id="KW-0472">Membrane</keyword>
<protein>
    <submittedName>
        <fullName evidence="2">Uncharacterized protein</fullName>
    </submittedName>
</protein>
<feature type="transmembrane region" description="Helical" evidence="1">
    <location>
        <begin position="6"/>
        <end position="23"/>
    </location>
</feature>
<dbReference type="AlphaFoldDB" id="A0A9D9DBG5"/>
<evidence type="ECO:0000313" key="2">
    <source>
        <dbReference type="EMBL" id="MBO8415036.1"/>
    </source>
</evidence>
<name>A0A9D9DBG5_9GAMM</name>
<sequence length="69" mass="7932">MLQYQSVILFVLVSVSLILPLKLKWYWRLLLALITALCAAKPFIYNYTGNWRDPNLPAGLITVMESLYA</sequence>
<feature type="non-terminal residue" evidence="2">
    <location>
        <position position="69"/>
    </location>
</feature>